<evidence type="ECO:0000256" key="1">
    <source>
        <dbReference type="SAM" id="MobiDB-lite"/>
    </source>
</evidence>
<keyword evidence="3" id="KW-1185">Reference proteome</keyword>
<dbReference type="Proteomes" id="UP000037179">
    <property type="component" value="Unassembled WGS sequence"/>
</dbReference>
<comment type="caution">
    <text evidence="2">The sequence shown here is derived from an EMBL/GenBank/DDBJ whole genome shotgun (WGS) entry which is preliminary data.</text>
</comment>
<feature type="region of interest" description="Disordered" evidence="1">
    <location>
        <begin position="1"/>
        <end position="24"/>
    </location>
</feature>
<evidence type="ECO:0000313" key="2">
    <source>
        <dbReference type="EMBL" id="GAP29640.1"/>
    </source>
</evidence>
<accession>A0ABC9YW42</accession>
<reference evidence="3" key="1">
    <citation type="submission" date="2015-07" db="EMBL/GenBank/DDBJ databases">
        <title>Nocardia seriolae U-1 whole genome shotgun sequence.</title>
        <authorList>
            <person name="Imajoh M."/>
            <person name="Fukumoto Y."/>
            <person name="Sukeda M."/>
            <person name="Yamane J."/>
            <person name="Yamasaki K."/>
            <person name="Shimizu M."/>
            <person name="Ohnishi K."/>
            <person name="Oshima S."/>
        </authorList>
    </citation>
    <scope>NUCLEOTIDE SEQUENCE [LARGE SCALE GENOMIC DNA]</scope>
    <source>
        <strain evidence="3">U-1</strain>
    </source>
</reference>
<proteinExistence type="predicted"/>
<evidence type="ECO:0000313" key="3">
    <source>
        <dbReference type="Proteomes" id="UP000037179"/>
    </source>
</evidence>
<gene>
    <name evidence="2" type="ORF">NSK11_contig00060-0034</name>
</gene>
<protein>
    <submittedName>
        <fullName evidence="2">Uncharacterized protein</fullName>
    </submittedName>
</protein>
<sequence>MLAVHPVPGSVTDPMGEPLPDDEVGSIGFEHAQFAILGDREFSGDRLKAGDTETAWLPGGTPPSGTHGFGVRLVVDDEIYLEENELQ</sequence>
<name>A0ABC9YW42_9NOCA</name>
<organism evidence="2 3">
    <name type="scientific">Nocardia seriolae</name>
    <dbReference type="NCBI Taxonomy" id="37332"/>
    <lineage>
        <taxon>Bacteria</taxon>
        <taxon>Bacillati</taxon>
        <taxon>Actinomycetota</taxon>
        <taxon>Actinomycetes</taxon>
        <taxon>Mycobacteriales</taxon>
        <taxon>Nocardiaceae</taxon>
        <taxon>Nocardia</taxon>
    </lineage>
</organism>
<reference evidence="2 3" key="2">
    <citation type="journal article" date="2016" name="Genome Announc.">
        <title>Draft Genome Sequence of Erythromycin- and Oxytetracycline-Sensitive Nocardia seriolae Strain U-1 (NBRC 110359).</title>
        <authorList>
            <person name="Imajoh M."/>
            <person name="Sukeda M."/>
            <person name="Shimizu M."/>
            <person name="Yamane J."/>
            <person name="Ohnishi K."/>
            <person name="Oshima S."/>
        </authorList>
    </citation>
    <scope>NUCLEOTIDE SEQUENCE [LARGE SCALE GENOMIC DNA]</scope>
    <source>
        <strain evidence="2 3">U-1</strain>
    </source>
</reference>
<dbReference type="AlphaFoldDB" id="A0ABC9YW42"/>
<dbReference type="EMBL" id="BBYQ01000060">
    <property type="protein sequence ID" value="GAP29640.1"/>
    <property type="molecule type" value="Genomic_DNA"/>
</dbReference>